<dbReference type="InterPro" id="IPR022742">
    <property type="entry name" value="Hydrolase_4"/>
</dbReference>
<feature type="domain" description="Serine aminopeptidase S33" evidence="5">
    <location>
        <begin position="140"/>
        <end position="275"/>
    </location>
</feature>
<gene>
    <name evidence="6" type="ORF">KOI35_41065</name>
</gene>
<dbReference type="Pfam" id="PF12146">
    <property type="entry name" value="Hydrolase_4"/>
    <property type="match status" value="1"/>
</dbReference>
<evidence type="ECO:0000313" key="6">
    <source>
        <dbReference type="EMBL" id="MBU2669920.1"/>
    </source>
</evidence>
<dbReference type="SUPFAM" id="SSF53474">
    <property type="entry name" value="alpha/beta-Hydrolases"/>
    <property type="match status" value="1"/>
</dbReference>
<evidence type="ECO:0000256" key="4">
    <source>
        <dbReference type="SAM" id="SignalP"/>
    </source>
</evidence>
<protein>
    <submittedName>
        <fullName evidence="6">Alpha/beta hydrolase</fullName>
    </submittedName>
</protein>
<evidence type="ECO:0000313" key="7">
    <source>
        <dbReference type="Proteomes" id="UP001519654"/>
    </source>
</evidence>
<dbReference type="InterPro" id="IPR029058">
    <property type="entry name" value="AB_hydrolase_fold"/>
</dbReference>
<comment type="caution">
    <text evidence="6">The sequence shown here is derived from an EMBL/GenBank/DDBJ whole genome shotgun (WGS) entry which is preliminary data.</text>
</comment>
<evidence type="ECO:0000259" key="5">
    <source>
        <dbReference type="Pfam" id="PF12146"/>
    </source>
</evidence>
<evidence type="ECO:0000256" key="3">
    <source>
        <dbReference type="ARBA" id="ARBA00023098"/>
    </source>
</evidence>
<evidence type="ECO:0000256" key="2">
    <source>
        <dbReference type="ARBA" id="ARBA00022963"/>
    </source>
</evidence>
<keyword evidence="2" id="KW-0442">Lipid degradation</keyword>
<keyword evidence="4" id="KW-0732">Signal</keyword>
<accession>A0ABS5Z2J9</accession>
<reference evidence="6 7" key="1">
    <citation type="submission" date="2021-06" db="EMBL/GenBank/DDBJ databases">
        <title>Actinoplanes lichenicola sp. nov., and Actinoplanes ovalisporus sp. nov., isolated from lichen in Thailand.</title>
        <authorList>
            <person name="Saeng-In P."/>
            <person name="Kanchanasin P."/>
            <person name="Yuki M."/>
            <person name="Kudo T."/>
            <person name="Ohkuma M."/>
            <person name="Phongsopitanun W."/>
            <person name="Tanasupawat S."/>
        </authorList>
    </citation>
    <scope>NUCLEOTIDE SEQUENCE [LARGE SCALE GENOMIC DNA]</scope>
    <source>
        <strain evidence="6 7">NBRC 110975</strain>
    </source>
</reference>
<feature type="signal peptide" evidence="4">
    <location>
        <begin position="1"/>
        <end position="25"/>
    </location>
</feature>
<dbReference type="Proteomes" id="UP001519654">
    <property type="component" value="Unassembled WGS sequence"/>
</dbReference>
<organism evidence="6 7">
    <name type="scientific">Paractinoplanes bogorensis</name>
    <dbReference type="NCBI Taxonomy" id="1610840"/>
    <lineage>
        <taxon>Bacteria</taxon>
        <taxon>Bacillati</taxon>
        <taxon>Actinomycetota</taxon>
        <taxon>Actinomycetes</taxon>
        <taxon>Micromonosporales</taxon>
        <taxon>Micromonosporaceae</taxon>
        <taxon>Paractinoplanes</taxon>
    </lineage>
</organism>
<name>A0ABS5Z2J9_9ACTN</name>
<proteinExistence type="predicted"/>
<feature type="chain" id="PRO_5046189527" evidence="4">
    <location>
        <begin position="26"/>
        <end position="377"/>
    </location>
</feature>
<dbReference type="PANTHER" id="PTHR10272">
    <property type="entry name" value="PLATELET-ACTIVATING FACTOR ACETYLHYDROLASE"/>
    <property type="match status" value="1"/>
</dbReference>
<dbReference type="PROSITE" id="PS51318">
    <property type="entry name" value="TAT"/>
    <property type="match status" value="1"/>
</dbReference>
<dbReference type="GO" id="GO:0016787">
    <property type="term" value="F:hydrolase activity"/>
    <property type="evidence" value="ECO:0007669"/>
    <property type="project" value="UniProtKB-KW"/>
</dbReference>
<keyword evidence="7" id="KW-1185">Reference proteome</keyword>
<dbReference type="EMBL" id="JAHKKG010000016">
    <property type="protein sequence ID" value="MBU2669920.1"/>
    <property type="molecule type" value="Genomic_DNA"/>
</dbReference>
<keyword evidence="1 6" id="KW-0378">Hydrolase</keyword>
<evidence type="ECO:0000256" key="1">
    <source>
        <dbReference type="ARBA" id="ARBA00022801"/>
    </source>
</evidence>
<dbReference type="Gene3D" id="3.40.50.1820">
    <property type="entry name" value="alpha/beta hydrolase"/>
    <property type="match status" value="1"/>
</dbReference>
<keyword evidence="3" id="KW-0443">Lipid metabolism</keyword>
<sequence>MSISRRRLLATGLAAAATVPFGAGAAAATAPFGAGTAAAAPPRLTLPGPTGPYPVGTTALRLLDRSRPDPFTGQAGHRELMVGVWYPARDAGRLPRAPWMEPAVLRKYLVDAGYPADLIATPLTSGRIGAPRARTGKSPVVVFSHGARDHRNGSSVIVQELASRGYVVFAIDHLGDAYSRLPDGRVVTPVEGSFTPAVYEADARFVLDHLFSRPSDRLDLGRIGMFGWSKGGTATARVMLADRRVRAGLAIDAPMLPLMTGVVDRPFMMMTAEYTRALEPAIAQFWDQLRGWRLNVRAAGALHGAYGDLQVLMPQVARITGMSDAELRTWIGDLDPARAVRIDQAYPVAFFDEHLRGRPQRLLDGPSPSFPEVAYLP</sequence>
<dbReference type="RefSeq" id="WP_215795128.1">
    <property type="nucleotide sequence ID" value="NZ_JAHKKG010000016.1"/>
</dbReference>
<dbReference type="PANTHER" id="PTHR10272:SF0">
    <property type="entry name" value="PLATELET-ACTIVATING FACTOR ACETYLHYDROLASE"/>
    <property type="match status" value="1"/>
</dbReference>
<dbReference type="InterPro" id="IPR006311">
    <property type="entry name" value="TAT_signal"/>
</dbReference>